<dbReference type="AlphaFoldDB" id="A0A4P9XPT1"/>
<protein>
    <submittedName>
        <fullName evidence="2">Uncharacterized protein</fullName>
    </submittedName>
</protein>
<dbReference type="PANTHER" id="PTHR35373">
    <property type="entry name" value="PROTEIN CBG16894"/>
    <property type="match status" value="1"/>
</dbReference>
<evidence type="ECO:0000313" key="2">
    <source>
        <dbReference type="EMBL" id="RKP08016.1"/>
    </source>
</evidence>
<reference evidence="3" key="1">
    <citation type="journal article" date="2018" name="Nat. Microbiol.">
        <title>Leveraging single-cell genomics to expand the fungal tree of life.</title>
        <authorList>
            <person name="Ahrendt S.R."/>
            <person name="Quandt C.A."/>
            <person name="Ciobanu D."/>
            <person name="Clum A."/>
            <person name="Salamov A."/>
            <person name="Andreopoulos B."/>
            <person name="Cheng J.F."/>
            <person name="Woyke T."/>
            <person name="Pelin A."/>
            <person name="Henrissat B."/>
            <person name="Reynolds N.K."/>
            <person name="Benny G.L."/>
            <person name="Smith M.E."/>
            <person name="James T.Y."/>
            <person name="Grigoriev I.V."/>
        </authorList>
    </citation>
    <scope>NUCLEOTIDE SEQUENCE [LARGE SCALE GENOMIC DNA]</scope>
    <source>
        <strain evidence="3">RSA 1356</strain>
    </source>
</reference>
<dbReference type="OrthoDB" id="5511455at2759"/>
<feature type="region of interest" description="Disordered" evidence="1">
    <location>
        <begin position="1"/>
        <end position="32"/>
    </location>
</feature>
<name>A0A4P9XPT1_9FUNG</name>
<feature type="compositionally biased region" description="Basic and acidic residues" evidence="1">
    <location>
        <begin position="7"/>
        <end position="21"/>
    </location>
</feature>
<sequence>MTQVESHMLRERKQPKEEDSAQRLSGDDGEASTIHEDAPFIAAVKAPVLYRDCFVSLTAAELTIYSYYFPGFRRKIPVHQILRAATMRELGLNWWHTKTNGIGLDPQTWWALDWRRNVPGLEPHKHVVIFVRDECMRKGFSVEDRPRFLAALLPLLPPADETEPTAHRAT</sequence>
<keyword evidence="3" id="KW-1185">Reference proteome</keyword>
<organism evidence="2 3">
    <name type="scientific">Thamnocephalis sphaerospora</name>
    <dbReference type="NCBI Taxonomy" id="78915"/>
    <lineage>
        <taxon>Eukaryota</taxon>
        <taxon>Fungi</taxon>
        <taxon>Fungi incertae sedis</taxon>
        <taxon>Zoopagomycota</taxon>
        <taxon>Zoopagomycotina</taxon>
        <taxon>Zoopagomycetes</taxon>
        <taxon>Zoopagales</taxon>
        <taxon>Sigmoideomycetaceae</taxon>
        <taxon>Thamnocephalis</taxon>
    </lineage>
</organism>
<dbReference type="EMBL" id="KZ992647">
    <property type="protein sequence ID" value="RKP08016.1"/>
    <property type="molecule type" value="Genomic_DNA"/>
</dbReference>
<dbReference type="Proteomes" id="UP000271241">
    <property type="component" value="Unassembled WGS sequence"/>
</dbReference>
<evidence type="ECO:0000256" key="1">
    <source>
        <dbReference type="SAM" id="MobiDB-lite"/>
    </source>
</evidence>
<gene>
    <name evidence="2" type="ORF">THASP1DRAFT_30169</name>
</gene>
<proteinExistence type="predicted"/>
<evidence type="ECO:0000313" key="3">
    <source>
        <dbReference type="Proteomes" id="UP000271241"/>
    </source>
</evidence>
<accession>A0A4P9XPT1</accession>